<evidence type="ECO:0000313" key="4">
    <source>
        <dbReference type="Proteomes" id="UP001331761"/>
    </source>
</evidence>
<feature type="region of interest" description="Disordered" evidence="1">
    <location>
        <begin position="131"/>
        <end position="256"/>
    </location>
</feature>
<keyword evidence="2" id="KW-0472">Membrane</keyword>
<protein>
    <submittedName>
        <fullName evidence="3">Uncharacterized protein</fullName>
    </submittedName>
</protein>
<evidence type="ECO:0000256" key="1">
    <source>
        <dbReference type="SAM" id="MobiDB-lite"/>
    </source>
</evidence>
<organism evidence="3 4">
    <name type="scientific">Trichostrongylus colubriformis</name>
    <name type="common">Black scour worm</name>
    <dbReference type="NCBI Taxonomy" id="6319"/>
    <lineage>
        <taxon>Eukaryota</taxon>
        <taxon>Metazoa</taxon>
        <taxon>Ecdysozoa</taxon>
        <taxon>Nematoda</taxon>
        <taxon>Chromadorea</taxon>
        <taxon>Rhabditida</taxon>
        <taxon>Rhabditina</taxon>
        <taxon>Rhabditomorpha</taxon>
        <taxon>Strongyloidea</taxon>
        <taxon>Trichostrongylidae</taxon>
        <taxon>Trichostrongylus</taxon>
    </lineage>
</organism>
<keyword evidence="4" id="KW-1185">Reference proteome</keyword>
<comment type="caution">
    <text evidence="3">The sequence shown here is derived from an EMBL/GenBank/DDBJ whole genome shotgun (WGS) entry which is preliminary data.</text>
</comment>
<feature type="compositionally biased region" description="Basic residues" evidence="1">
    <location>
        <begin position="139"/>
        <end position="149"/>
    </location>
</feature>
<accession>A0AAN8FJY1</accession>
<evidence type="ECO:0000313" key="3">
    <source>
        <dbReference type="EMBL" id="KAK5981426.1"/>
    </source>
</evidence>
<name>A0AAN8FJY1_TRICO</name>
<reference evidence="3 4" key="1">
    <citation type="submission" date="2019-10" db="EMBL/GenBank/DDBJ databases">
        <title>Assembly and Annotation for the nematode Trichostrongylus colubriformis.</title>
        <authorList>
            <person name="Martin J."/>
        </authorList>
    </citation>
    <scope>NUCLEOTIDE SEQUENCE [LARGE SCALE GENOMIC DNA]</scope>
    <source>
        <strain evidence="3">G859</strain>
        <tissue evidence="3">Whole worm</tissue>
    </source>
</reference>
<feature type="region of interest" description="Disordered" evidence="1">
    <location>
        <begin position="77"/>
        <end position="109"/>
    </location>
</feature>
<proteinExistence type="predicted"/>
<sequence length="256" mass="29470">MQKIVRVQLHLEWFICYVPAIWSAWDNLTSKKVLMAYVSFTIAYMTNLYLIVMLIYISNLVVITVLAKKLAQIKSSTPRTTTAPNTISPQTTTAKEPTDTLSTATGTDRKLVEPRIKRSVFLIDATQEQDQSPIQAVQAKKRKRKRKKSRMETKSLLETQDEEKEETHTAAETPRTRATPRRSQTPKTPYVYRSVSSQDGGYRRIHYKKKKPSIAQTQPEPEEGHLPRAPKGHHEEELQQMEEILNEMSTRPRTAY</sequence>
<feature type="transmembrane region" description="Helical" evidence="2">
    <location>
        <begin position="7"/>
        <end position="25"/>
    </location>
</feature>
<feature type="compositionally biased region" description="Basic and acidic residues" evidence="1">
    <location>
        <begin position="222"/>
        <end position="237"/>
    </location>
</feature>
<feature type="compositionally biased region" description="Basic residues" evidence="1">
    <location>
        <begin position="203"/>
        <end position="212"/>
    </location>
</feature>
<evidence type="ECO:0000256" key="2">
    <source>
        <dbReference type="SAM" id="Phobius"/>
    </source>
</evidence>
<dbReference type="Proteomes" id="UP001331761">
    <property type="component" value="Unassembled WGS sequence"/>
</dbReference>
<feature type="compositionally biased region" description="Polar residues" evidence="1">
    <location>
        <begin position="247"/>
        <end position="256"/>
    </location>
</feature>
<feature type="compositionally biased region" description="Low complexity" evidence="1">
    <location>
        <begin position="170"/>
        <end position="186"/>
    </location>
</feature>
<dbReference type="EMBL" id="WIXE01006284">
    <property type="protein sequence ID" value="KAK5981426.1"/>
    <property type="molecule type" value="Genomic_DNA"/>
</dbReference>
<feature type="compositionally biased region" description="Polar residues" evidence="1">
    <location>
        <begin position="77"/>
        <end position="106"/>
    </location>
</feature>
<dbReference type="AlphaFoldDB" id="A0AAN8FJY1"/>
<feature type="transmembrane region" description="Helical" evidence="2">
    <location>
        <begin position="37"/>
        <end position="67"/>
    </location>
</feature>
<keyword evidence="2" id="KW-0812">Transmembrane</keyword>
<gene>
    <name evidence="3" type="ORF">GCK32_005557</name>
</gene>
<keyword evidence="2" id="KW-1133">Transmembrane helix</keyword>